<dbReference type="InterPro" id="IPR002347">
    <property type="entry name" value="SDR_fam"/>
</dbReference>
<dbReference type="Gene3D" id="3.40.50.720">
    <property type="entry name" value="NAD(P)-binding Rossmann-like Domain"/>
    <property type="match status" value="1"/>
</dbReference>
<dbReference type="CDD" id="cd05233">
    <property type="entry name" value="SDR_c"/>
    <property type="match status" value="1"/>
</dbReference>
<evidence type="ECO:0000256" key="2">
    <source>
        <dbReference type="ARBA" id="ARBA00023002"/>
    </source>
</evidence>
<dbReference type="AlphaFoldDB" id="A0A3G8M723"/>
<gene>
    <name evidence="5" type="ORF">EHO51_09755</name>
</gene>
<dbReference type="GO" id="GO:0016020">
    <property type="term" value="C:membrane"/>
    <property type="evidence" value="ECO:0007669"/>
    <property type="project" value="TreeGrafter"/>
</dbReference>
<dbReference type="SUPFAM" id="SSF51735">
    <property type="entry name" value="NAD(P)-binding Rossmann-fold domains"/>
    <property type="match status" value="1"/>
</dbReference>
<dbReference type="EMBL" id="CP034086">
    <property type="protein sequence ID" value="AZG76992.1"/>
    <property type="molecule type" value="Genomic_DNA"/>
</dbReference>
<reference evidence="5 6" key="1">
    <citation type="submission" date="2018-11" db="EMBL/GenBank/DDBJ databases">
        <title>Genome squencing of methanotrophic bacteria isolated from alkaline groundwater in Korea.</title>
        <authorList>
            <person name="Nguyen L.N."/>
        </authorList>
    </citation>
    <scope>NUCLEOTIDE SEQUENCE [LARGE SCALE GENOMIC DNA]</scope>
    <source>
        <strain evidence="5 6">GW6</strain>
    </source>
</reference>
<dbReference type="PANTHER" id="PTHR44196:SF1">
    <property type="entry name" value="DEHYDROGENASE_REDUCTASE SDR FAMILY MEMBER 7B"/>
    <property type="match status" value="1"/>
</dbReference>
<proteinExistence type="inferred from homology"/>
<evidence type="ECO:0000313" key="6">
    <source>
        <dbReference type="Proteomes" id="UP000273982"/>
    </source>
</evidence>
<comment type="similarity">
    <text evidence="1 3">Belongs to the short-chain dehydrogenases/reductases (SDR) family.</text>
</comment>
<keyword evidence="2" id="KW-0560">Oxidoreductase</keyword>
<evidence type="ECO:0000256" key="1">
    <source>
        <dbReference type="ARBA" id="ARBA00006484"/>
    </source>
</evidence>
<dbReference type="InterPro" id="IPR057326">
    <property type="entry name" value="KR_dom"/>
</dbReference>
<accession>A0A3G8M723</accession>
<dbReference type="SMART" id="SM00822">
    <property type="entry name" value="PKS_KR"/>
    <property type="match status" value="1"/>
</dbReference>
<dbReference type="PRINTS" id="PR00080">
    <property type="entry name" value="SDRFAMILY"/>
</dbReference>
<dbReference type="InterPro" id="IPR036291">
    <property type="entry name" value="NAD(P)-bd_dom_sf"/>
</dbReference>
<dbReference type="RefSeq" id="WP_124738723.1">
    <property type="nucleotide sequence ID" value="NZ_CP034086.1"/>
</dbReference>
<evidence type="ECO:0000313" key="5">
    <source>
        <dbReference type="EMBL" id="AZG76992.1"/>
    </source>
</evidence>
<organism evidence="5 6">
    <name type="scientific">Methylocystis rosea</name>
    <dbReference type="NCBI Taxonomy" id="173366"/>
    <lineage>
        <taxon>Bacteria</taxon>
        <taxon>Pseudomonadati</taxon>
        <taxon>Pseudomonadota</taxon>
        <taxon>Alphaproteobacteria</taxon>
        <taxon>Hyphomicrobiales</taxon>
        <taxon>Methylocystaceae</taxon>
        <taxon>Methylocystis</taxon>
    </lineage>
</organism>
<dbReference type="Pfam" id="PF00106">
    <property type="entry name" value="adh_short"/>
    <property type="match status" value="1"/>
</dbReference>
<evidence type="ECO:0000259" key="4">
    <source>
        <dbReference type="SMART" id="SM00822"/>
    </source>
</evidence>
<dbReference type="GO" id="GO:0016491">
    <property type="term" value="F:oxidoreductase activity"/>
    <property type="evidence" value="ECO:0007669"/>
    <property type="project" value="UniProtKB-KW"/>
</dbReference>
<sequence length="286" mass="30390">MAKSAVRVLITGASSGIGRALALAYAHEGASLVLLGRDAERLEGAARACLAAGAEEAETHLADVRDREAMGRIVRSAQEKRPIDILVANAGVATGLSPGQLLETPEAVRAMLKINVEGVFNTVEPAILPMCARKSGRIAIVGSMAGVRALPHSPAYCAAKACVHMWADSLRAQLAAHGVHVALIVPGYVKTPMSARTIVKTPFSARAFPKTPASAGVESWQPGALSDAEAARIIKNGLERRRNVIAFPRYMYWAMRLFSLLPAALVDGVMRQFPAEVPETPEREIS</sequence>
<evidence type="ECO:0000256" key="3">
    <source>
        <dbReference type="RuleBase" id="RU000363"/>
    </source>
</evidence>
<dbReference type="Proteomes" id="UP000273982">
    <property type="component" value="Chromosome"/>
</dbReference>
<protein>
    <submittedName>
        <fullName evidence="5">SDR family oxidoreductase</fullName>
    </submittedName>
</protein>
<dbReference type="KEGG" id="mros:EHO51_09755"/>
<feature type="domain" description="Ketoreductase" evidence="4">
    <location>
        <begin position="6"/>
        <end position="192"/>
    </location>
</feature>
<dbReference type="PRINTS" id="PR00081">
    <property type="entry name" value="GDHRDH"/>
</dbReference>
<name>A0A3G8M723_9HYPH</name>
<dbReference type="PANTHER" id="PTHR44196">
    <property type="entry name" value="DEHYDROGENASE/REDUCTASE SDR FAMILY MEMBER 7B"/>
    <property type="match status" value="1"/>
</dbReference>